<evidence type="ECO:0000256" key="3">
    <source>
        <dbReference type="ARBA" id="ARBA00035298"/>
    </source>
</evidence>
<dbReference type="Pfam" id="PF01020">
    <property type="entry name" value="Ribosomal_L40e"/>
    <property type="match status" value="1"/>
</dbReference>
<keyword evidence="2" id="KW-0687">Ribonucleoprotein</keyword>
<dbReference type="InterPro" id="IPR001975">
    <property type="entry name" value="Ribosomal_eL40_dom"/>
</dbReference>
<evidence type="ECO:0000313" key="5">
    <source>
        <dbReference type="Ensembl" id="ENSCPGP00000000080.1"/>
    </source>
</evidence>
<keyword evidence="6" id="KW-1185">Reference proteome</keyword>
<evidence type="ECO:0000256" key="2">
    <source>
        <dbReference type="ARBA" id="ARBA00023274"/>
    </source>
</evidence>
<accession>A0A8C3IY71</accession>
<dbReference type="GO" id="GO:0005840">
    <property type="term" value="C:ribosome"/>
    <property type="evidence" value="ECO:0007669"/>
    <property type="project" value="UniProtKB-KW"/>
</dbReference>
<reference evidence="5" key="1">
    <citation type="submission" date="2025-08" db="UniProtKB">
        <authorList>
            <consortium name="Ensembl"/>
        </authorList>
    </citation>
    <scope>IDENTIFICATION</scope>
</reference>
<evidence type="ECO:0000313" key="6">
    <source>
        <dbReference type="Proteomes" id="UP000694419"/>
    </source>
</evidence>
<reference evidence="5" key="2">
    <citation type="submission" date="2025-09" db="UniProtKB">
        <authorList>
            <consortium name="Ensembl"/>
        </authorList>
    </citation>
    <scope>IDENTIFICATION</scope>
</reference>
<dbReference type="Ensembl" id="ENSCPGT00000000088.1">
    <property type="protein sequence ID" value="ENSCPGP00000000080.1"/>
    <property type="gene ID" value="ENSCPGG00000000048.1"/>
</dbReference>
<evidence type="ECO:0000259" key="4">
    <source>
        <dbReference type="Pfam" id="PF01020"/>
    </source>
</evidence>
<feature type="domain" description="Large ribosomal subunit protein eL40" evidence="4">
    <location>
        <begin position="54"/>
        <end position="84"/>
    </location>
</feature>
<sequence>EQGQTITLEGKLSDITATMKSKSQEDDGNTFPGHRLQQVPTLYMVSHLCGGMSEPSLHQLAQKCHHNKKVLCRKGYQLGHPRAARHWQPVQSHLENHRMVWVGRTFYYLPYNEQGHLQVHQVLLSHRFGVIRNCSLAH</sequence>
<protein>
    <recommendedName>
        <fullName evidence="3">Ubiquitin-ribosomal protein eL40 fusion protein</fullName>
    </recommendedName>
</protein>
<name>A0A8C3IY71_9CHAR</name>
<dbReference type="GO" id="GO:0003735">
    <property type="term" value="F:structural constituent of ribosome"/>
    <property type="evidence" value="ECO:0007669"/>
    <property type="project" value="InterPro"/>
</dbReference>
<dbReference type="Proteomes" id="UP000694419">
    <property type="component" value="Unplaced"/>
</dbReference>
<organism evidence="5 6">
    <name type="scientific">Calidris pygmaea</name>
    <name type="common">Spoon-billed sandpiper</name>
    <dbReference type="NCBI Taxonomy" id="425635"/>
    <lineage>
        <taxon>Eukaryota</taxon>
        <taxon>Metazoa</taxon>
        <taxon>Chordata</taxon>
        <taxon>Craniata</taxon>
        <taxon>Vertebrata</taxon>
        <taxon>Euteleostomi</taxon>
        <taxon>Archelosauria</taxon>
        <taxon>Archosauria</taxon>
        <taxon>Dinosauria</taxon>
        <taxon>Saurischia</taxon>
        <taxon>Theropoda</taxon>
        <taxon>Coelurosauria</taxon>
        <taxon>Aves</taxon>
        <taxon>Neognathae</taxon>
        <taxon>Neoaves</taxon>
        <taxon>Charadriiformes</taxon>
        <taxon>Scolopacidae</taxon>
        <taxon>Calidris</taxon>
    </lineage>
</organism>
<keyword evidence="1" id="KW-0689">Ribosomal protein</keyword>
<dbReference type="AlphaFoldDB" id="A0A8C3IY71"/>
<dbReference type="GO" id="GO:1990904">
    <property type="term" value="C:ribonucleoprotein complex"/>
    <property type="evidence" value="ECO:0007669"/>
    <property type="project" value="UniProtKB-KW"/>
</dbReference>
<proteinExistence type="predicted"/>
<dbReference type="InterPro" id="IPR038587">
    <property type="entry name" value="Ribosomal_eL40_sf"/>
</dbReference>
<evidence type="ECO:0000256" key="1">
    <source>
        <dbReference type="ARBA" id="ARBA00022980"/>
    </source>
</evidence>
<dbReference type="GO" id="GO:0006412">
    <property type="term" value="P:translation"/>
    <property type="evidence" value="ECO:0007669"/>
    <property type="project" value="InterPro"/>
</dbReference>
<dbReference type="Gene3D" id="4.10.1060.50">
    <property type="match status" value="1"/>
</dbReference>